<comment type="caution">
    <text evidence="2">The sequence shown here is derived from an EMBL/GenBank/DDBJ whole genome shotgun (WGS) entry which is preliminary data.</text>
</comment>
<organism evidence="2 3">
    <name type="scientific">Austropuccinia psidii MF-1</name>
    <dbReference type="NCBI Taxonomy" id="1389203"/>
    <lineage>
        <taxon>Eukaryota</taxon>
        <taxon>Fungi</taxon>
        <taxon>Dikarya</taxon>
        <taxon>Basidiomycota</taxon>
        <taxon>Pucciniomycotina</taxon>
        <taxon>Pucciniomycetes</taxon>
        <taxon>Pucciniales</taxon>
        <taxon>Sphaerophragmiaceae</taxon>
        <taxon>Austropuccinia</taxon>
    </lineage>
</organism>
<dbReference type="PANTHER" id="PTHR43058">
    <property type="entry name" value="SLR0655 PROTEIN"/>
    <property type="match status" value="1"/>
</dbReference>
<dbReference type="EMBL" id="AVOT02002023">
    <property type="protein sequence ID" value="MBW0468933.1"/>
    <property type="molecule type" value="Genomic_DNA"/>
</dbReference>
<dbReference type="InterPro" id="IPR007361">
    <property type="entry name" value="DUF427"/>
</dbReference>
<dbReference type="Proteomes" id="UP000765509">
    <property type="component" value="Unassembled WGS sequence"/>
</dbReference>
<keyword evidence="3" id="KW-1185">Reference proteome</keyword>
<evidence type="ECO:0000313" key="2">
    <source>
        <dbReference type="EMBL" id="MBW0468933.1"/>
    </source>
</evidence>
<gene>
    <name evidence="2" type="ORF">O181_008648</name>
</gene>
<dbReference type="OrthoDB" id="2500800at2759"/>
<dbReference type="Gene3D" id="2.170.150.40">
    <property type="entry name" value="Domain of unknown function (DUF427)"/>
    <property type="match status" value="1"/>
</dbReference>
<sequence>MSTSDTQRKRPPESVWDYPRPPALVSTTSRIRILLQVDGSSDNELVIADTQNALRVLETSHPPTYYIPAKDVNTSALKCNPKTSFCEWKGIAEYYDLKHPTSSSTLEAVAWTYRNPNAKYEKLANYIAFYAMKPLRCFVDDEQVVAQEGNFYGGWKTSEISGGERGIKGGPGTLGW</sequence>
<evidence type="ECO:0000313" key="3">
    <source>
        <dbReference type="Proteomes" id="UP000765509"/>
    </source>
</evidence>
<evidence type="ECO:0000259" key="1">
    <source>
        <dbReference type="Pfam" id="PF04248"/>
    </source>
</evidence>
<dbReference type="AlphaFoldDB" id="A0A9Q3BPJ5"/>
<dbReference type="Pfam" id="PF04248">
    <property type="entry name" value="NTP_transf_9"/>
    <property type="match status" value="1"/>
</dbReference>
<protein>
    <recommendedName>
        <fullName evidence="1">DUF427 domain-containing protein</fullName>
    </recommendedName>
</protein>
<accession>A0A9Q3BPJ5</accession>
<proteinExistence type="predicted"/>
<name>A0A9Q3BPJ5_9BASI</name>
<dbReference type="PANTHER" id="PTHR43058:SF1">
    <property type="entry name" value="DUF427 DOMAIN-CONTAINING PROTEIN"/>
    <property type="match status" value="1"/>
</dbReference>
<feature type="domain" description="DUF427" evidence="1">
    <location>
        <begin position="43"/>
        <end position="131"/>
    </location>
</feature>
<reference evidence="2" key="1">
    <citation type="submission" date="2021-03" db="EMBL/GenBank/DDBJ databases">
        <title>Draft genome sequence of rust myrtle Austropuccinia psidii MF-1, a brazilian biotype.</title>
        <authorList>
            <person name="Quecine M.C."/>
            <person name="Pachon D.M.R."/>
            <person name="Bonatelli M.L."/>
            <person name="Correr F.H."/>
            <person name="Franceschini L.M."/>
            <person name="Leite T.F."/>
            <person name="Margarido G.R.A."/>
            <person name="Almeida C.A."/>
            <person name="Ferrarezi J.A."/>
            <person name="Labate C.A."/>
        </authorList>
    </citation>
    <scope>NUCLEOTIDE SEQUENCE</scope>
    <source>
        <strain evidence="2">MF-1</strain>
    </source>
</reference>
<dbReference type="InterPro" id="IPR038694">
    <property type="entry name" value="DUF427_sf"/>
</dbReference>